<keyword evidence="3" id="KW-0433">Leucine-rich repeat</keyword>
<keyword evidence="9" id="KW-1185">Reference proteome</keyword>
<keyword evidence="4" id="KW-0732">Signal</keyword>
<protein>
    <recommendedName>
        <fullName evidence="10">F-box domain-containing protein</fullName>
    </recommendedName>
</protein>
<dbReference type="PANTHER" id="PTHR45974">
    <property type="entry name" value="RECEPTOR-LIKE PROTEIN 55"/>
    <property type="match status" value="1"/>
</dbReference>
<dbReference type="InterPro" id="IPR001611">
    <property type="entry name" value="Leu-rich_rpt"/>
</dbReference>
<dbReference type="Pfam" id="PF00560">
    <property type="entry name" value="LRR_1"/>
    <property type="match status" value="4"/>
</dbReference>
<keyword evidence="6" id="KW-0472">Membrane</keyword>
<evidence type="ECO:0000256" key="3">
    <source>
        <dbReference type="ARBA" id="ARBA00022614"/>
    </source>
</evidence>
<keyword evidence="2" id="KW-1003">Cell membrane</keyword>
<name>A0A507F0J3_9FUNG</name>
<comment type="subcellular location">
    <subcellularLocation>
        <location evidence="1">Cell membrane</location>
    </subcellularLocation>
</comment>
<accession>A0A507F0J3</accession>
<keyword evidence="5" id="KW-0677">Repeat</keyword>
<evidence type="ECO:0000256" key="2">
    <source>
        <dbReference type="ARBA" id="ARBA00022475"/>
    </source>
</evidence>
<dbReference type="InterPro" id="IPR032675">
    <property type="entry name" value="LRR_dom_sf"/>
</dbReference>
<sequence length="448" mass="49306">MIRVHALYSAPGRHFPVEIVSSILLWLSIPDAVRQRRLSHSFNSLVCSEGFARRHVAQHNPPIVYCNGYIFLAKQSASIGPHYYLRMLLLENPTLPPAYARAITDALFSTITELYVARLNMLALQNHFIHRFKVIKRLRGYGASSSLELPTDLGKCETLENISLTQCNIPGSIPVSLSDLKNLLYLDLSENCLSGHIPSELTLCVKLTHLILNNNQLYGPIPAEIGNLTALQILCLHNNELSGGLPASLSHCRSLTKLDLSGNSLAGELPWFQNPELSWMSLDHLDMSRNQLSGALPDHLSAICPSLETLNLSYNRFTKASIPPAWGNLAHLLELDLACCGIVGAIPEELGNLGRLKSLNLGLNGLRGEIPKSFGMLAQLQKLSLNGNCLHGWVPVELEQLQSLILANIKTGFGNAGIVTTIPKGVMTDSRLYEFLKNQGFKEAELEE</sequence>
<evidence type="ECO:0000313" key="9">
    <source>
        <dbReference type="Proteomes" id="UP000320333"/>
    </source>
</evidence>
<evidence type="ECO:0000256" key="1">
    <source>
        <dbReference type="ARBA" id="ARBA00004236"/>
    </source>
</evidence>
<dbReference type="Proteomes" id="UP000320333">
    <property type="component" value="Unassembled WGS sequence"/>
</dbReference>
<dbReference type="SUPFAM" id="SSF81383">
    <property type="entry name" value="F-box domain"/>
    <property type="match status" value="1"/>
</dbReference>
<dbReference type="Gene3D" id="3.80.10.10">
    <property type="entry name" value="Ribonuclease Inhibitor"/>
    <property type="match status" value="3"/>
</dbReference>
<dbReference type="InterPro" id="IPR036047">
    <property type="entry name" value="F-box-like_dom_sf"/>
</dbReference>
<dbReference type="Pfam" id="PF13855">
    <property type="entry name" value="LRR_8"/>
    <property type="match status" value="1"/>
</dbReference>
<dbReference type="InterPro" id="IPR003591">
    <property type="entry name" value="Leu-rich_rpt_typical-subtyp"/>
</dbReference>
<dbReference type="SMART" id="SM00369">
    <property type="entry name" value="LRR_TYP"/>
    <property type="match status" value="5"/>
</dbReference>
<evidence type="ECO:0008006" key="10">
    <source>
        <dbReference type="Google" id="ProtNLM"/>
    </source>
</evidence>
<evidence type="ECO:0000256" key="6">
    <source>
        <dbReference type="ARBA" id="ARBA00023136"/>
    </source>
</evidence>
<dbReference type="Pfam" id="PF13516">
    <property type="entry name" value="LRR_6"/>
    <property type="match status" value="1"/>
</dbReference>
<dbReference type="EMBL" id="QEAP01000323">
    <property type="protein sequence ID" value="TPX69195.1"/>
    <property type="molecule type" value="Genomic_DNA"/>
</dbReference>
<organism evidence="8 9">
    <name type="scientific">Chytriomyces confervae</name>
    <dbReference type="NCBI Taxonomy" id="246404"/>
    <lineage>
        <taxon>Eukaryota</taxon>
        <taxon>Fungi</taxon>
        <taxon>Fungi incertae sedis</taxon>
        <taxon>Chytridiomycota</taxon>
        <taxon>Chytridiomycota incertae sedis</taxon>
        <taxon>Chytridiomycetes</taxon>
        <taxon>Chytridiales</taxon>
        <taxon>Chytriomycetaceae</taxon>
        <taxon>Chytriomyces</taxon>
    </lineage>
</organism>
<gene>
    <name evidence="8" type="ORF">CcCBS67573_g06917</name>
</gene>
<dbReference type="SUPFAM" id="SSF52058">
    <property type="entry name" value="L domain-like"/>
    <property type="match status" value="1"/>
</dbReference>
<keyword evidence="7" id="KW-0325">Glycoprotein</keyword>
<evidence type="ECO:0000256" key="5">
    <source>
        <dbReference type="ARBA" id="ARBA00022737"/>
    </source>
</evidence>
<evidence type="ECO:0000313" key="8">
    <source>
        <dbReference type="EMBL" id="TPX69195.1"/>
    </source>
</evidence>
<proteinExistence type="predicted"/>
<dbReference type="FunFam" id="3.80.10.10:FF:000041">
    <property type="entry name" value="LRR receptor-like serine/threonine-protein kinase ERECTA"/>
    <property type="match status" value="2"/>
</dbReference>
<dbReference type="GO" id="GO:0005886">
    <property type="term" value="C:plasma membrane"/>
    <property type="evidence" value="ECO:0007669"/>
    <property type="project" value="UniProtKB-SubCell"/>
</dbReference>
<dbReference type="AlphaFoldDB" id="A0A507F0J3"/>
<evidence type="ECO:0000256" key="4">
    <source>
        <dbReference type="ARBA" id="ARBA00022729"/>
    </source>
</evidence>
<dbReference type="OrthoDB" id="676979at2759"/>
<evidence type="ECO:0000256" key="7">
    <source>
        <dbReference type="ARBA" id="ARBA00023180"/>
    </source>
</evidence>
<comment type="caution">
    <text evidence="8">The sequence shown here is derived from an EMBL/GenBank/DDBJ whole genome shotgun (WGS) entry which is preliminary data.</text>
</comment>
<reference evidence="8 9" key="1">
    <citation type="journal article" date="2019" name="Sci. Rep.">
        <title>Comparative genomics of chytrid fungi reveal insights into the obligate biotrophic and pathogenic lifestyle of Synchytrium endobioticum.</title>
        <authorList>
            <person name="van de Vossenberg B.T.L.H."/>
            <person name="Warris S."/>
            <person name="Nguyen H.D.T."/>
            <person name="van Gent-Pelzer M.P.E."/>
            <person name="Joly D.L."/>
            <person name="van de Geest H.C."/>
            <person name="Bonants P.J.M."/>
            <person name="Smith D.S."/>
            <person name="Levesque C.A."/>
            <person name="van der Lee T.A.J."/>
        </authorList>
    </citation>
    <scope>NUCLEOTIDE SEQUENCE [LARGE SCALE GENOMIC DNA]</scope>
    <source>
        <strain evidence="8 9">CBS 675.73</strain>
    </source>
</reference>
<dbReference type="PROSITE" id="PS51450">
    <property type="entry name" value="LRR"/>
    <property type="match status" value="1"/>
</dbReference>
<dbReference type="FunFam" id="3.80.10.10:FF:000383">
    <property type="entry name" value="Leucine-rich repeat receptor protein kinase EMS1"/>
    <property type="match status" value="1"/>
</dbReference>